<dbReference type="EMBL" id="JAYWMA010000007">
    <property type="protein sequence ID" value="MEX3529003.1"/>
    <property type="molecule type" value="Genomic_DNA"/>
</dbReference>
<gene>
    <name evidence="2" type="ORF">VVR64_08010</name>
</gene>
<sequence>MPLSFQAFGDVSQGDADPVLVPFQRGEVDGVGEVGFEELVCFGFQPVLGGGEVVNGLGSFSHALIERRLNPLCELRVGGRGDGDLLVAVGDELFGDADGHGLPRARGAFGGSAGADVVSVADALFVAGVVELQPRHAGAAIEGALEVMVVFAAAFPSGCAGVQEGLDLLPGLGVDDGFVGAGMESTLVADLPDVVRVAQQLEERRAPHRPRRSLRCRDRGEAPRGGFSQQVGDGVLAFGVGVEHPADEGCPVGVDLDGAVLPAVLVLASDVEVADRCTARCAACGDFLGHAFGDFGGEVAGVELRDRGHDAVQQHAGGGFVDVLGGGDQLDAGVDEVAVDVDVIEPVAGQPVDLVHDAIRDLMGSDVIQHPLQLGPLRRPG</sequence>
<evidence type="ECO:0000313" key="3">
    <source>
        <dbReference type="Proteomes" id="UP001558353"/>
    </source>
</evidence>
<evidence type="ECO:0000256" key="1">
    <source>
        <dbReference type="SAM" id="MobiDB-lite"/>
    </source>
</evidence>
<reference evidence="2 3" key="1">
    <citation type="journal article" date="2024" name="Fungal Genet. Biol.">
        <title>The porcine skin microbiome exhibits broad fungal antagonism.</title>
        <authorList>
            <person name="De La Cruz K.F."/>
            <person name="Townsend E.C."/>
            <person name="Alex Cheong J.Z."/>
            <person name="Salamzade R."/>
            <person name="Liu A."/>
            <person name="Sandstrom S."/>
            <person name="Davila E."/>
            <person name="Huang L."/>
            <person name="Xu K.H."/>
            <person name="Wu S.Y."/>
            <person name="Meudt J.J."/>
            <person name="Shanmuganayagam D."/>
            <person name="Gibson A.L.F."/>
            <person name="Kalan L.R."/>
        </authorList>
    </citation>
    <scope>NUCLEOTIDE SEQUENCE [LARGE SCALE GENOMIC DNA]</scope>
    <source>
        <strain evidence="2 3">LK2569</strain>
    </source>
</reference>
<organism evidence="2 3">
    <name type="scientific">Corynebacterium xerosis</name>
    <dbReference type="NCBI Taxonomy" id="1725"/>
    <lineage>
        <taxon>Bacteria</taxon>
        <taxon>Bacillati</taxon>
        <taxon>Actinomycetota</taxon>
        <taxon>Actinomycetes</taxon>
        <taxon>Mycobacteriales</taxon>
        <taxon>Corynebacteriaceae</taxon>
        <taxon>Corynebacterium</taxon>
    </lineage>
</organism>
<protein>
    <submittedName>
        <fullName evidence="2">Uncharacterized protein</fullName>
    </submittedName>
</protein>
<feature type="region of interest" description="Disordered" evidence="1">
    <location>
        <begin position="207"/>
        <end position="226"/>
    </location>
</feature>
<proteinExistence type="predicted"/>
<name>A0ABV3UUX2_9CORY</name>
<dbReference type="Proteomes" id="UP001558353">
    <property type="component" value="Unassembled WGS sequence"/>
</dbReference>
<comment type="caution">
    <text evidence="2">The sequence shown here is derived from an EMBL/GenBank/DDBJ whole genome shotgun (WGS) entry which is preliminary data.</text>
</comment>
<evidence type="ECO:0000313" key="2">
    <source>
        <dbReference type="EMBL" id="MEX3529003.1"/>
    </source>
</evidence>
<keyword evidence="3" id="KW-1185">Reference proteome</keyword>
<accession>A0ABV3UUX2</accession>